<feature type="non-terminal residue" evidence="1">
    <location>
        <position position="211"/>
    </location>
</feature>
<dbReference type="AlphaFoldDB" id="A0A9W7YIG4"/>
<dbReference type="Proteomes" id="UP001143981">
    <property type="component" value="Unassembled WGS sequence"/>
</dbReference>
<dbReference type="OrthoDB" id="2124108at2759"/>
<sequence length="211" mass="23856">MADSDGVEDAHGFFQFAAASDSDGDDGLFGATRDRTRRVDVSQIKYAPRIDEDAWFDRIGSLDVTEWLARHLGLDEITFTAQRLYFRRAHEQAADLCKQAVCAYTSDTRGVRRIANIREVMEIGARSAMHVGDRDSIQFFYDWYLQCGGRNPGYNSFLAEVLAALDRPEEALGQYVEYLEQRRQDASVWEAIGRLLAEIAQCPDNSEDARA</sequence>
<dbReference type="SUPFAM" id="SSF48452">
    <property type="entry name" value="TPR-like"/>
    <property type="match status" value="1"/>
</dbReference>
<dbReference type="Gene3D" id="1.25.40.10">
    <property type="entry name" value="Tetratricopeptide repeat domain"/>
    <property type="match status" value="1"/>
</dbReference>
<evidence type="ECO:0000313" key="2">
    <source>
        <dbReference type="Proteomes" id="UP001143981"/>
    </source>
</evidence>
<protein>
    <submittedName>
        <fullName evidence="1">Uncharacterized protein</fullName>
    </submittedName>
</protein>
<reference evidence="1" key="1">
    <citation type="submission" date="2022-07" db="EMBL/GenBank/DDBJ databases">
        <title>Phylogenomic reconstructions and comparative analyses of Kickxellomycotina fungi.</title>
        <authorList>
            <person name="Reynolds N.K."/>
            <person name="Stajich J.E."/>
            <person name="Barry K."/>
            <person name="Grigoriev I.V."/>
            <person name="Crous P."/>
            <person name="Smith M.E."/>
        </authorList>
    </citation>
    <scope>NUCLEOTIDE SEQUENCE</scope>
    <source>
        <strain evidence="1">BCRC 34381</strain>
    </source>
</reference>
<proteinExistence type="predicted"/>
<dbReference type="InterPro" id="IPR011990">
    <property type="entry name" value="TPR-like_helical_dom_sf"/>
</dbReference>
<dbReference type="EMBL" id="JANBOI010000025">
    <property type="protein sequence ID" value="KAJ1735462.1"/>
    <property type="molecule type" value="Genomic_DNA"/>
</dbReference>
<accession>A0A9W7YIG4</accession>
<name>A0A9W7YIG4_9FUNG</name>
<keyword evidence="2" id="KW-1185">Reference proteome</keyword>
<organism evidence="1 2">
    <name type="scientific">Coemansia biformis</name>
    <dbReference type="NCBI Taxonomy" id="1286918"/>
    <lineage>
        <taxon>Eukaryota</taxon>
        <taxon>Fungi</taxon>
        <taxon>Fungi incertae sedis</taxon>
        <taxon>Zoopagomycota</taxon>
        <taxon>Kickxellomycotina</taxon>
        <taxon>Kickxellomycetes</taxon>
        <taxon>Kickxellales</taxon>
        <taxon>Kickxellaceae</taxon>
        <taxon>Coemansia</taxon>
    </lineage>
</organism>
<gene>
    <name evidence="1" type="ORF">LPJ61_000528</name>
</gene>
<comment type="caution">
    <text evidence="1">The sequence shown here is derived from an EMBL/GenBank/DDBJ whole genome shotgun (WGS) entry which is preliminary data.</text>
</comment>
<evidence type="ECO:0000313" key="1">
    <source>
        <dbReference type="EMBL" id="KAJ1735462.1"/>
    </source>
</evidence>